<evidence type="ECO:0000256" key="1">
    <source>
        <dbReference type="ARBA" id="ARBA00003202"/>
    </source>
</evidence>
<feature type="domain" description="Transcription factor Iwr1" evidence="11">
    <location>
        <begin position="202"/>
        <end position="265"/>
    </location>
</feature>
<dbReference type="GO" id="GO:0032502">
    <property type="term" value="P:developmental process"/>
    <property type="evidence" value="ECO:0007669"/>
    <property type="project" value="TreeGrafter"/>
</dbReference>
<evidence type="ECO:0000313" key="12">
    <source>
        <dbReference type="EMBL" id="KAG8563429.1"/>
    </source>
</evidence>
<dbReference type="GO" id="GO:0015031">
    <property type="term" value="P:protein transport"/>
    <property type="evidence" value="ECO:0007669"/>
    <property type="project" value="UniProtKB-KW"/>
</dbReference>
<keyword evidence="9" id="KW-0539">Nucleus</keyword>
<comment type="subcellular location">
    <subcellularLocation>
        <location evidence="3">Cytoplasm</location>
    </subcellularLocation>
    <subcellularLocation>
        <location evidence="2">Nucleus</location>
    </subcellularLocation>
</comment>
<keyword evidence="6" id="KW-0813">Transport</keyword>
<dbReference type="InterPro" id="IPR013883">
    <property type="entry name" value="TF_Iwr1_dom"/>
</dbReference>
<keyword evidence="7" id="KW-0963">Cytoplasm</keyword>
<dbReference type="PANTHER" id="PTHR31196:SF2">
    <property type="entry name" value="RNA POLYMERASE II NUCLEAR LOCALIZATION PROTEIN SLC7A6OS-RELATED"/>
    <property type="match status" value="1"/>
</dbReference>
<dbReference type="AlphaFoldDB" id="A0AAV7ATS5"/>
<evidence type="ECO:0000313" key="13">
    <source>
        <dbReference type="Proteomes" id="UP000824782"/>
    </source>
</evidence>
<evidence type="ECO:0000256" key="2">
    <source>
        <dbReference type="ARBA" id="ARBA00004123"/>
    </source>
</evidence>
<feature type="compositionally biased region" description="Polar residues" evidence="10">
    <location>
        <begin position="112"/>
        <end position="129"/>
    </location>
</feature>
<dbReference type="EMBL" id="WNYA01000007">
    <property type="protein sequence ID" value="KAG8563429.1"/>
    <property type="molecule type" value="Genomic_DNA"/>
</dbReference>
<dbReference type="Pfam" id="PF08574">
    <property type="entry name" value="Iwr1"/>
    <property type="match status" value="1"/>
</dbReference>
<feature type="region of interest" description="Disordered" evidence="10">
    <location>
        <begin position="235"/>
        <end position="321"/>
    </location>
</feature>
<evidence type="ECO:0000256" key="7">
    <source>
        <dbReference type="ARBA" id="ARBA00022490"/>
    </source>
</evidence>
<sequence length="334" mass="38749">MEAAVLRVKRKRGADPVQALIISCKRSRPEDVSTQVFKIAATVSSQAEPVQKYVQEAISRHLFTGLRCPRIGSLQRIQNDLRVQRNVERQESRYYLISNLRPKLNEDEGDSKSANGQPASSMEEQQYQSVKRDVEGTADDHVPSKGGTNETFKVLDIVHEETVDLKKTPHPETIMCNSVKMIREKLNISLEGQGSEHRENPDEFVYDIYYAEASPQNWFQDILSVRAYYNEQELMADEEEPDEVYEDEDDENEENNWRNDYPDEEDQKGTDQEERYMDFPQASSTIFRGDNENTPLTKPSHSYYEDSDEDTEYSREGTLDFYSRKECDEEVYSD</sequence>
<dbReference type="GO" id="GO:0005737">
    <property type="term" value="C:cytoplasm"/>
    <property type="evidence" value="ECO:0007669"/>
    <property type="project" value="UniProtKB-SubCell"/>
</dbReference>
<evidence type="ECO:0000256" key="5">
    <source>
        <dbReference type="ARBA" id="ARBA00017036"/>
    </source>
</evidence>
<feature type="compositionally biased region" description="Basic and acidic residues" evidence="10">
    <location>
        <begin position="130"/>
        <end position="143"/>
    </location>
</feature>
<proteinExistence type="inferred from homology"/>
<feature type="compositionally biased region" description="Basic and acidic residues" evidence="10">
    <location>
        <begin position="312"/>
        <end position="321"/>
    </location>
</feature>
<evidence type="ECO:0000256" key="9">
    <source>
        <dbReference type="ARBA" id="ARBA00023242"/>
    </source>
</evidence>
<feature type="compositionally biased region" description="Basic and acidic residues" evidence="10">
    <location>
        <begin position="255"/>
        <end position="277"/>
    </location>
</feature>
<evidence type="ECO:0000259" key="11">
    <source>
        <dbReference type="Pfam" id="PF08574"/>
    </source>
</evidence>
<dbReference type="PANTHER" id="PTHR31196">
    <property type="entry name" value="RNA POLYMERASE II NUCLEAR LOCALIZATION PROTEIN SLC7A6OS-RELATED"/>
    <property type="match status" value="1"/>
</dbReference>
<keyword evidence="13" id="KW-1185">Reference proteome</keyword>
<dbReference type="InterPro" id="IPR040218">
    <property type="entry name" value="SLC7A6OS"/>
</dbReference>
<gene>
    <name evidence="12" type="ORF">GDO81_016071</name>
</gene>
<comment type="caution">
    <text evidence="12">The sequence shown here is derived from an EMBL/GenBank/DDBJ whole genome shotgun (WGS) entry which is preliminary data.</text>
</comment>
<feature type="compositionally biased region" description="Polar residues" evidence="10">
    <location>
        <begin position="281"/>
        <end position="300"/>
    </location>
</feature>
<organism evidence="12 13">
    <name type="scientific">Engystomops pustulosus</name>
    <name type="common">Tungara frog</name>
    <name type="synonym">Physalaemus pustulosus</name>
    <dbReference type="NCBI Taxonomy" id="76066"/>
    <lineage>
        <taxon>Eukaryota</taxon>
        <taxon>Metazoa</taxon>
        <taxon>Chordata</taxon>
        <taxon>Craniata</taxon>
        <taxon>Vertebrata</taxon>
        <taxon>Euteleostomi</taxon>
        <taxon>Amphibia</taxon>
        <taxon>Batrachia</taxon>
        <taxon>Anura</taxon>
        <taxon>Neobatrachia</taxon>
        <taxon>Hyloidea</taxon>
        <taxon>Leptodactylidae</taxon>
        <taxon>Leiuperinae</taxon>
        <taxon>Engystomops</taxon>
    </lineage>
</organism>
<evidence type="ECO:0000256" key="3">
    <source>
        <dbReference type="ARBA" id="ARBA00004496"/>
    </source>
</evidence>
<feature type="region of interest" description="Disordered" evidence="10">
    <location>
        <begin position="105"/>
        <end position="148"/>
    </location>
</feature>
<protein>
    <recommendedName>
        <fullName evidence="5">Probable RNA polymerase II nuclear localization protein SLC7A6OS</fullName>
    </recommendedName>
</protein>
<keyword evidence="8" id="KW-0653">Protein transport</keyword>
<feature type="compositionally biased region" description="Acidic residues" evidence="10">
    <location>
        <begin position="235"/>
        <end position="254"/>
    </location>
</feature>
<dbReference type="Proteomes" id="UP000824782">
    <property type="component" value="Unassembled WGS sequence"/>
</dbReference>
<evidence type="ECO:0000256" key="4">
    <source>
        <dbReference type="ARBA" id="ARBA00010218"/>
    </source>
</evidence>
<evidence type="ECO:0000256" key="6">
    <source>
        <dbReference type="ARBA" id="ARBA00022448"/>
    </source>
</evidence>
<reference evidence="12" key="1">
    <citation type="thesis" date="2020" institute="ProQuest LLC" country="789 East Eisenhower Parkway, Ann Arbor, MI, USA">
        <title>Comparative Genomics and Chromosome Evolution.</title>
        <authorList>
            <person name="Mudd A.B."/>
        </authorList>
    </citation>
    <scope>NUCLEOTIDE SEQUENCE</scope>
    <source>
        <strain evidence="12">237g6f4</strain>
        <tissue evidence="12">Blood</tissue>
    </source>
</reference>
<evidence type="ECO:0000256" key="10">
    <source>
        <dbReference type="SAM" id="MobiDB-lite"/>
    </source>
</evidence>
<accession>A0AAV7ATS5</accession>
<evidence type="ECO:0000256" key="8">
    <source>
        <dbReference type="ARBA" id="ARBA00022927"/>
    </source>
</evidence>
<name>A0AAV7ATS5_ENGPU</name>
<comment type="function">
    <text evidence="1">Directs RNA polymerase II nuclear import.</text>
</comment>
<dbReference type="GO" id="GO:0005634">
    <property type="term" value="C:nucleus"/>
    <property type="evidence" value="ECO:0007669"/>
    <property type="project" value="UniProtKB-SubCell"/>
</dbReference>
<comment type="similarity">
    <text evidence="4">Belongs to the IWR1/SLC7A6OS family.</text>
</comment>